<gene>
    <name evidence="4" type="primary">LOC109001934</name>
</gene>
<keyword evidence="2" id="KW-0472">Membrane</keyword>
<proteinExistence type="predicted"/>
<dbReference type="KEGG" id="jre:109001934"/>
<evidence type="ECO:0000256" key="2">
    <source>
        <dbReference type="SAM" id="Phobius"/>
    </source>
</evidence>
<dbReference type="GeneID" id="109001934"/>
<feature type="compositionally biased region" description="Pro residues" evidence="1">
    <location>
        <begin position="65"/>
        <end position="83"/>
    </location>
</feature>
<dbReference type="Gramene" id="Jr07_27550_p1">
    <property type="protein sequence ID" value="cds.Jr07_27550_p1"/>
    <property type="gene ID" value="Jr07_27550"/>
</dbReference>
<keyword evidence="2" id="KW-0812">Transmembrane</keyword>
<dbReference type="AlphaFoldDB" id="A0A2I4FTL8"/>
<dbReference type="OrthoDB" id="1740027at2759"/>
<organism evidence="3 4">
    <name type="scientific">Juglans regia</name>
    <name type="common">English walnut</name>
    <dbReference type="NCBI Taxonomy" id="51240"/>
    <lineage>
        <taxon>Eukaryota</taxon>
        <taxon>Viridiplantae</taxon>
        <taxon>Streptophyta</taxon>
        <taxon>Embryophyta</taxon>
        <taxon>Tracheophyta</taxon>
        <taxon>Spermatophyta</taxon>
        <taxon>Magnoliopsida</taxon>
        <taxon>eudicotyledons</taxon>
        <taxon>Gunneridae</taxon>
        <taxon>Pentapetalae</taxon>
        <taxon>rosids</taxon>
        <taxon>fabids</taxon>
        <taxon>Fagales</taxon>
        <taxon>Juglandaceae</taxon>
        <taxon>Juglans</taxon>
    </lineage>
</organism>
<dbReference type="Proteomes" id="UP000235220">
    <property type="component" value="Chromosome 7"/>
</dbReference>
<dbReference type="PANTHER" id="PTHR36721:SF1">
    <property type="entry name" value="OS04G0446401 PROTEIN"/>
    <property type="match status" value="1"/>
</dbReference>
<protein>
    <submittedName>
        <fullName evidence="4">Proline-rich receptor-like protein kinase PERK2</fullName>
    </submittedName>
</protein>
<name>A0A2I4FTL8_JUGRE</name>
<evidence type="ECO:0000256" key="1">
    <source>
        <dbReference type="SAM" id="MobiDB-lite"/>
    </source>
</evidence>
<dbReference type="STRING" id="51240.A0A2I4FTL8"/>
<feature type="transmembrane region" description="Helical" evidence="2">
    <location>
        <begin position="116"/>
        <end position="137"/>
    </location>
</feature>
<keyword evidence="3" id="KW-1185">Reference proteome</keyword>
<sequence length="153" mass="17092">MEQPLPALVFQIFGFAISILALLAESHSKNVLNVPATLVSRMPPLQPSPHLPISPSPVPYHRLPAPLPPPPYHRLPPRSPPPQDRWWRKSNKGFNYPPRKLPPPPPEKTINKGKKIGLLFVGIAAILQIGVVGFLAFKRRQLLKLRDSYETSS</sequence>
<accession>A0A2I4FTL8</accession>
<keyword evidence="2" id="KW-1133">Transmembrane helix</keyword>
<dbReference type="RefSeq" id="XP_018834991.2">
    <property type="nucleotide sequence ID" value="XM_018979446.2"/>
</dbReference>
<reference evidence="4" key="1">
    <citation type="submission" date="2025-08" db="UniProtKB">
        <authorList>
            <consortium name="RefSeq"/>
        </authorList>
    </citation>
    <scope>IDENTIFICATION</scope>
    <source>
        <tissue evidence="4">Leaves</tissue>
    </source>
</reference>
<dbReference type="PANTHER" id="PTHR36721">
    <property type="entry name" value="PROLINE-RICH FAMILY PROTEIN"/>
    <property type="match status" value="1"/>
</dbReference>
<evidence type="ECO:0000313" key="3">
    <source>
        <dbReference type="Proteomes" id="UP000235220"/>
    </source>
</evidence>
<feature type="region of interest" description="Disordered" evidence="1">
    <location>
        <begin position="62"/>
        <end position="109"/>
    </location>
</feature>
<evidence type="ECO:0000313" key="4">
    <source>
        <dbReference type="RefSeq" id="XP_018834991.2"/>
    </source>
</evidence>